<evidence type="ECO:0000256" key="3">
    <source>
        <dbReference type="ARBA" id="ARBA00010312"/>
    </source>
</evidence>
<protein>
    <submittedName>
        <fullName evidence="10">Twin-arginine translocation signal domain-containing protein</fullName>
    </submittedName>
</protein>
<dbReference type="SMART" id="SM00926">
    <property type="entry name" value="Molybdop_Fe4S4"/>
    <property type="match status" value="1"/>
</dbReference>
<evidence type="ECO:0000256" key="5">
    <source>
        <dbReference type="ARBA" id="ARBA00022723"/>
    </source>
</evidence>
<dbReference type="Pfam" id="PF04879">
    <property type="entry name" value="Molybdop_Fe4S4"/>
    <property type="match status" value="1"/>
</dbReference>
<comment type="subcellular location">
    <subcellularLocation>
        <location evidence="2">Cell envelope</location>
    </subcellularLocation>
</comment>
<dbReference type="InterPro" id="IPR019546">
    <property type="entry name" value="TAT_signal_bac_arc"/>
</dbReference>
<gene>
    <name evidence="10" type="ORF">KNW02_04765</name>
</gene>
<evidence type="ECO:0000256" key="1">
    <source>
        <dbReference type="ARBA" id="ARBA00001966"/>
    </source>
</evidence>
<keyword evidence="5" id="KW-0479">Metal-binding</keyword>
<dbReference type="PROSITE" id="PS51318">
    <property type="entry name" value="TAT"/>
    <property type="match status" value="1"/>
</dbReference>
<evidence type="ECO:0000256" key="6">
    <source>
        <dbReference type="ARBA" id="ARBA00023002"/>
    </source>
</evidence>
<comment type="similarity">
    <text evidence="3">Belongs to the prokaryotic molybdopterin-containing oxidoreductase family.</text>
</comment>
<proteinExistence type="inferred from homology"/>
<keyword evidence="11" id="KW-1185">Reference proteome</keyword>
<dbReference type="Pfam" id="PF10518">
    <property type="entry name" value="TAT_signal"/>
    <property type="match status" value="1"/>
</dbReference>
<keyword evidence="7" id="KW-0408">Iron</keyword>
<evidence type="ECO:0000256" key="4">
    <source>
        <dbReference type="ARBA" id="ARBA00022485"/>
    </source>
</evidence>
<dbReference type="PANTHER" id="PTHR43598:SF1">
    <property type="entry name" value="FORMATE DEHYDROGENASE-O MAJOR SUBUNIT"/>
    <property type="match status" value="1"/>
</dbReference>
<accession>A0ABS6AFQ0</accession>
<evidence type="ECO:0000256" key="2">
    <source>
        <dbReference type="ARBA" id="ARBA00004196"/>
    </source>
</evidence>
<dbReference type="NCBIfam" id="TIGR01409">
    <property type="entry name" value="TAT_signal_seq"/>
    <property type="match status" value="1"/>
</dbReference>
<organism evidence="10 11">
    <name type="scientific">Paracoccus marinaquae</name>
    <dbReference type="NCBI Taxonomy" id="2841926"/>
    <lineage>
        <taxon>Bacteria</taxon>
        <taxon>Pseudomonadati</taxon>
        <taxon>Pseudomonadota</taxon>
        <taxon>Alphaproteobacteria</taxon>
        <taxon>Rhodobacterales</taxon>
        <taxon>Paracoccaceae</taxon>
        <taxon>Paracoccus</taxon>
    </lineage>
</organism>
<dbReference type="Proteomes" id="UP001166191">
    <property type="component" value="Unassembled WGS sequence"/>
</dbReference>
<dbReference type="InterPro" id="IPR006963">
    <property type="entry name" value="Mopterin_OxRdtase_4Fe-4S_dom"/>
</dbReference>
<reference evidence="10" key="1">
    <citation type="submission" date="2021-06" db="EMBL/GenBank/DDBJ databases">
        <title>Paracoccus bacterium XHP0099 sp. nov., isolated from the surface waters of the Yellow Sea.</title>
        <authorList>
            <person name="Xue H."/>
            <person name="Zhang D."/>
        </authorList>
    </citation>
    <scope>NUCLEOTIDE SEQUENCE</scope>
    <source>
        <strain evidence="10">XHP0099</strain>
    </source>
</reference>
<keyword evidence="4" id="KW-0004">4Fe-4S</keyword>
<feature type="domain" description="4Fe-4S Mo/W bis-MGD-type" evidence="9">
    <location>
        <begin position="47"/>
        <end position="109"/>
    </location>
</feature>
<comment type="cofactor">
    <cofactor evidence="1">
        <name>[4Fe-4S] cluster</name>
        <dbReference type="ChEBI" id="CHEBI:49883"/>
    </cofactor>
</comment>
<sequence length="198" mass="21552">MNMDISRRRFLQGAGAGVAGTALGAFGFGGVEAAYAATVKEFRLFRTTEARSTCPYCAVACGMMVFSAPSAETGRMEVVHIEGDVDNPVNRGTLCPKGAGALDYIRSPQRVKVPMYRKAGADAFEEVSWDFAMERIAQLMKEDRDANFIETNADGVTVNRWPTMGFLSGSSCTNETGWITWKVARGLGMLQIENQARI</sequence>
<keyword evidence="8" id="KW-0411">Iron-sulfur</keyword>
<evidence type="ECO:0000313" key="10">
    <source>
        <dbReference type="EMBL" id="MBU3029435.1"/>
    </source>
</evidence>
<evidence type="ECO:0000259" key="9">
    <source>
        <dbReference type="PROSITE" id="PS51669"/>
    </source>
</evidence>
<name>A0ABS6AFQ0_9RHOB</name>
<dbReference type="PANTHER" id="PTHR43598">
    <property type="entry name" value="TUNGSTEN-CONTAINING FORMYLMETHANOFURAN DEHYDROGENASE 2 SUBUNIT B"/>
    <property type="match status" value="1"/>
</dbReference>
<dbReference type="InterPro" id="IPR006311">
    <property type="entry name" value="TAT_signal"/>
</dbReference>
<dbReference type="EMBL" id="JAHKNG010000005">
    <property type="protein sequence ID" value="MBU3029435.1"/>
    <property type="molecule type" value="Genomic_DNA"/>
</dbReference>
<evidence type="ECO:0000256" key="8">
    <source>
        <dbReference type="ARBA" id="ARBA00023014"/>
    </source>
</evidence>
<evidence type="ECO:0000256" key="7">
    <source>
        <dbReference type="ARBA" id="ARBA00023004"/>
    </source>
</evidence>
<evidence type="ECO:0000313" key="11">
    <source>
        <dbReference type="Proteomes" id="UP001166191"/>
    </source>
</evidence>
<comment type="caution">
    <text evidence="10">The sequence shown here is derived from an EMBL/GenBank/DDBJ whole genome shotgun (WGS) entry which is preliminary data.</text>
</comment>
<keyword evidence="6" id="KW-0560">Oxidoreductase</keyword>
<dbReference type="PROSITE" id="PS51669">
    <property type="entry name" value="4FE4S_MOW_BIS_MGD"/>
    <property type="match status" value="1"/>
</dbReference>